<proteinExistence type="predicted"/>
<evidence type="ECO:0000256" key="1">
    <source>
        <dbReference type="SAM" id="SignalP"/>
    </source>
</evidence>
<feature type="chain" id="PRO_5045224715" evidence="1">
    <location>
        <begin position="28"/>
        <end position="92"/>
    </location>
</feature>
<evidence type="ECO:0000313" key="3">
    <source>
        <dbReference type="Proteomes" id="UP000703674"/>
    </source>
</evidence>
<protein>
    <submittedName>
        <fullName evidence="2">Uncharacterized protein</fullName>
    </submittedName>
</protein>
<reference evidence="2 3" key="1">
    <citation type="submission" date="2020-03" db="EMBL/GenBank/DDBJ databases">
        <title>Salinimicrobium sp. nov, isolated from SCS.</title>
        <authorList>
            <person name="Cao W.R."/>
        </authorList>
    </citation>
    <scope>NUCLEOTIDE SEQUENCE [LARGE SCALE GENOMIC DNA]</scope>
    <source>
        <strain evidence="3">J15B91</strain>
    </source>
</reference>
<comment type="caution">
    <text evidence="2">The sequence shown here is derived from an EMBL/GenBank/DDBJ whole genome shotgun (WGS) entry which is preliminary data.</text>
</comment>
<keyword evidence="3" id="KW-1185">Reference proteome</keyword>
<dbReference type="Proteomes" id="UP000703674">
    <property type="component" value="Unassembled WGS sequence"/>
</dbReference>
<gene>
    <name evidence="2" type="ORF">HC175_15630</name>
</gene>
<sequence length="92" mass="10352">MKTKITRFSRRGIIFCSMLLLSALLWNCDTQDLEFIDPYEFVNDEFDNIPDLPEVVDEDPVIVEPEVGTVEQSAETQSLVNDILNAGSTGEI</sequence>
<dbReference type="EMBL" id="JAAVJR010000099">
    <property type="protein sequence ID" value="NJW54340.1"/>
    <property type="molecule type" value="Genomic_DNA"/>
</dbReference>
<dbReference type="RefSeq" id="WP_168139374.1">
    <property type="nucleotide sequence ID" value="NZ_JAAVJR010000099.1"/>
</dbReference>
<evidence type="ECO:0000313" key="2">
    <source>
        <dbReference type="EMBL" id="NJW54340.1"/>
    </source>
</evidence>
<feature type="signal peptide" evidence="1">
    <location>
        <begin position="1"/>
        <end position="27"/>
    </location>
</feature>
<name>A0ABX1D1I4_9FLAO</name>
<feature type="non-terminal residue" evidence="2">
    <location>
        <position position="92"/>
    </location>
</feature>
<keyword evidence="1" id="KW-0732">Signal</keyword>
<accession>A0ABX1D1I4</accession>
<organism evidence="2 3">
    <name type="scientific">Salinimicrobium oceani</name>
    <dbReference type="NCBI Taxonomy" id="2722702"/>
    <lineage>
        <taxon>Bacteria</taxon>
        <taxon>Pseudomonadati</taxon>
        <taxon>Bacteroidota</taxon>
        <taxon>Flavobacteriia</taxon>
        <taxon>Flavobacteriales</taxon>
        <taxon>Flavobacteriaceae</taxon>
        <taxon>Salinimicrobium</taxon>
    </lineage>
</organism>